<dbReference type="WBParaSite" id="NBR_0001355101-mRNA-1">
    <property type="protein sequence ID" value="NBR_0001355101-mRNA-1"/>
    <property type="gene ID" value="NBR_0001355101"/>
</dbReference>
<sequence>MAHDWKDICVKEAVQKVLLILPDGFRDIQTTDETLEIRTYKRFSEISDMVNVIEPRHVVFVGPTVHKPLHRSSWLKLATTFAKAALAGAKVVVVAPPRGEDAWKQSRIDAREMVDVSKMSAMSMKNNIIGMIPLLESTAEPFQTMGLHPRLSSDDVYPKIAVRDFLMCLKEYVQSEIVIPKFWETPHTSVTKEPHKNHTKPRNERVHGGVMKRRGSFVKGNHSARQMMSMMMTPQFSNALPSFPYFQFNPQQTKRAGRGRRGRGRGGRQL</sequence>
<gene>
    <name evidence="2" type="ORF">NBR_LOCUS13552</name>
</gene>
<protein>
    <submittedName>
        <fullName evidence="4">SGNH_hydro domain-containing protein</fullName>
    </submittedName>
</protein>
<dbReference type="Proteomes" id="UP000271162">
    <property type="component" value="Unassembled WGS sequence"/>
</dbReference>
<reference evidence="4" key="1">
    <citation type="submission" date="2017-02" db="UniProtKB">
        <authorList>
            <consortium name="WormBaseParasite"/>
        </authorList>
    </citation>
    <scope>IDENTIFICATION</scope>
</reference>
<keyword evidence="3" id="KW-1185">Reference proteome</keyword>
<dbReference type="STRING" id="27835.A0A0N4YAV6"/>
<proteinExistence type="predicted"/>
<reference evidence="2 3" key="2">
    <citation type="submission" date="2018-11" db="EMBL/GenBank/DDBJ databases">
        <authorList>
            <consortium name="Pathogen Informatics"/>
        </authorList>
    </citation>
    <scope>NUCLEOTIDE SEQUENCE [LARGE SCALE GENOMIC DNA]</scope>
</reference>
<accession>A0A0N4YAV6</accession>
<dbReference type="EMBL" id="UYSL01021075">
    <property type="protein sequence ID" value="VDL77141.1"/>
    <property type="molecule type" value="Genomic_DNA"/>
</dbReference>
<dbReference type="AlphaFoldDB" id="A0A0N4YAV6"/>
<evidence type="ECO:0000313" key="2">
    <source>
        <dbReference type="EMBL" id="VDL77141.1"/>
    </source>
</evidence>
<feature type="region of interest" description="Disordered" evidence="1">
    <location>
        <begin position="249"/>
        <end position="270"/>
    </location>
</feature>
<name>A0A0N4YAV6_NIPBR</name>
<evidence type="ECO:0000313" key="3">
    <source>
        <dbReference type="Proteomes" id="UP000271162"/>
    </source>
</evidence>
<organism evidence="4">
    <name type="scientific">Nippostrongylus brasiliensis</name>
    <name type="common">Rat hookworm</name>
    <dbReference type="NCBI Taxonomy" id="27835"/>
    <lineage>
        <taxon>Eukaryota</taxon>
        <taxon>Metazoa</taxon>
        <taxon>Ecdysozoa</taxon>
        <taxon>Nematoda</taxon>
        <taxon>Chromadorea</taxon>
        <taxon>Rhabditida</taxon>
        <taxon>Rhabditina</taxon>
        <taxon>Rhabditomorpha</taxon>
        <taxon>Strongyloidea</taxon>
        <taxon>Heligmosomidae</taxon>
        <taxon>Nippostrongylus</taxon>
    </lineage>
</organism>
<feature type="compositionally biased region" description="Basic residues" evidence="1">
    <location>
        <begin position="255"/>
        <end position="270"/>
    </location>
</feature>
<evidence type="ECO:0000256" key="1">
    <source>
        <dbReference type="SAM" id="MobiDB-lite"/>
    </source>
</evidence>
<evidence type="ECO:0000313" key="4">
    <source>
        <dbReference type="WBParaSite" id="NBR_0001355101-mRNA-1"/>
    </source>
</evidence>